<sequence length="173" mass="17968">MPPHAAEPPHATPAGPPAGRVPGAAAHDERLWPGPFGWFLAVAAAGLLTVALVPVHPGLAAAVGAVALVGALAFAVVTSPRVRVHDGELTAGRARIPLDLLGDARALDREETRAALGPGLDARAYVCLRAWAGTAVRVEVRDPQDPTPYWLVSTRRPAELAAALHPAEPARDR</sequence>
<dbReference type="Proteomes" id="UP000518206">
    <property type="component" value="Unassembled WGS sequence"/>
</dbReference>
<dbReference type="AlphaFoldDB" id="A0A7W4UD93"/>
<evidence type="ECO:0000256" key="2">
    <source>
        <dbReference type="SAM" id="Phobius"/>
    </source>
</evidence>
<feature type="transmembrane region" description="Helical" evidence="2">
    <location>
        <begin position="36"/>
        <end position="53"/>
    </location>
</feature>
<keyword evidence="2" id="KW-0472">Membrane</keyword>
<name>A0A7W4UD93_9CELL</name>
<evidence type="ECO:0000313" key="3">
    <source>
        <dbReference type="EMBL" id="MBB2922034.1"/>
    </source>
</evidence>
<dbReference type="RefSeq" id="WP_183294945.1">
    <property type="nucleotide sequence ID" value="NZ_JACHVX010000001.1"/>
</dbReference>
<organism evidence="3 4">
    <name type="scientific">Cellulomonas cellasea</name>
    <dbReference type="NCBI Taxonomy" id="43670"/>
    <lineage>
        <taxon>Bacteria</taxon>
        <taxon>Bacillati</taxon>
        <taxon>Actinomycetota</taxon>
        <taxon>Actinomycetes</taxon>
        <taxon>Micrococcales</taxon>
        <taxon>Cellulomonadaceae</taxon>
        <taxon>Cellulomonas</taxon>
    </lineage>
</organism>
<dbReference type="InterPro" id="IPR021443">
    <property type="entry name" value="DUF3093"/>
</dbReference>
<protein>
    <recommendedName>
        <fullName evidence="5">DUF3093 domain-containing protein</fullName>
    </recommendedName>
</protein>
<dbReference type="Pfam" id="PF11292">
    <property type="entry name" value="DUF3093"/>
    <property type="match status" value="1"/>
</dbReference>
<feature type="region of interest" description="Disordered" evidence="1">
    <location>
        <begin position="1"/>
        <end position="26"/>
    </location>
</feature>
<evidence type="ECO:0000313" key="4">
    <source>
        <dbReference type="Proteomes" id="UP000518206"/>
    </source>
</evidence>
<gene>
    <name evidence="3" type="ORF">FHR80_000928</name>
</gene>
<dbReference type="EMBL" id="JACHVX010000001">
    <property type="protein sequence ID" value="MBB2922034.1"/>
    <property type="molecule type" value="Genomic_DNA"/>
</dbReference>
<reference evidence="3 4" key="2">
    <citation type="submission" date="2020-08" db="EMBL/GenBank/DDBJ databases">
        <authorList>
            <person name="Partida-Martinez L."/>
            <person name="Huntemann M."/>
            <person name="Clum A."/>
            <person name="Wang J."/>
            <person name="Palaniappan K."/>
            <person name="Ritter S."/>
            <person name="Chen I.-M."/>
            <person name="Stamatis D."/>
            <person name="Reddy T."/>
            <person name="O'Malley R."/>
            <person name="Daum C."/>
            <person name="Shapiro N."/>
            <person name="Ivanova N."/>
            <person name="Kyrpides N."/>
            <person name="Woyke T."/>
        </authorList>
    </citation>
    <scope>NUCLEOTIDE SEQUENCE [LARGE SCALE GENOMIC DNA]</scope>
    <source>
        <strain evidence="3 4">RAS26</strain>
    </source>
</reference>
<feature type="transmembrane region" description="Helical" evidence="2">
    <location>
        <begin position="59"/>
        <end position="77"/>
    </location>
</feature>
<keyword evidence="2" id="KW-1133">Transmembrane helix</keyword>
<evidence type="ECO:0008006" key="5">
    <source>
        <dbReference type="Google" id="ProtNLM"/>
    </source>
</evidence>
<evidence type="ECO:0000256" key="1">
    <source>
        <dbReference type="SAM" id="MobiDB-lite"/>
    </source>
</evidence>
<keyword evidence="2" id="KW-0812">Transmembrane</keyword>
<feature type="compositionally biased region" description="Pro residues" evidence="1">
    <location>
        <begin position="1"/>
        <end position="16"/>
    </location>
</feature>
<proteinExistence type="predicted"/>
<reference evidence="3 4" key="1">
    <citation type="submission" date="2020-08" db="EMBL/GenBank/DDBJ databases">
        <title>The Agave Microbiome: Exploring the role of microbial communities in plant adaptations to desert environments.</title>
        <authorList>
            <person name="Partida-Martinez L.P."/>
        </authorList>
    </citation>
    <scope>NUCLEOTIDE SEQUENCE [LARGE SCALE GENOMIC DNA]</scope>
    <source>
        <strain evidence="3 4">RAS26</strain>
    </source>
</reference>
<accession>A0A7W4UD93</accession>
<comment type="caution">
    <text evidence="3">The sequence shown here is derived from an EMBL/GenBank/DDBJ whole genome shotgun (WGS) entry which is preliminary data.</text>
</comment>